<keyword evidence="2" id="KW-1185">Reference proteome</keyword>
<sequence length="244" mass="27662">MVTSKQTCAVVIALHQNGFTGKEIAACKTAPKSNHLSNHQELQGGSIAVKKASGHPRKSRKCQDRLLKRMQLQDRVTTSACTGMAEGRCECICTHSKAKAFGGWLGVKKCSKEVLSHQEKYQGQTDRKYRDWTAEDWGKVICSVEAPFRLFGTSGQMIVQRRTGERYHEYCVMSTVRHPETSHVWGYFSSKGVGLLKILPKNTAMNEEWYQNIIQKQRLPMIQENLVWNNAFSSMTEHHVTSQK</sequence>
<comment type="caution">
    <text evidence="1">The sequence shown here is derived from an EMBL/GenBank/DDBJ whole genome shotgun (WGS) entry which is preliminary data.</text>
</comment>
<reference evidence="1" key="1">
    <citation type="submission" date="2023-03" db="EMBL/GenBank/DDBJ databases">
        <title>Electrophorus voltai genome.</title>
        <authorList>
            <person name="Bian C."/>
        </authorList>
    </citation>
    <scope>NUCLEOTIDE SEQUENCE</scope>
    <source>
        <strain evidence="1">CB-2022</strain>
        <tissue evidence="1">Muscle</tissue>
    </source>
</reference>
<evidence type="ECO:0000313" key="1">
    <source>
        <dbReference type="EMBL" id="KAK1795586.1"/>
    </source>
</evidence>
<dbReference type="Gene3D" id="3.30.420.10">
    <property type="entry name" value="Ribonuclease H-like superfamily/Ribonuclease H"/>
    <property type="match status" value="1"/>
</dbReference>
<dbReference type="GO" id="GO:0003676">
    <property type="term" value="F:nucleic acid binding"/>
    <property type="evidence" value="ECO:0007669"/>
    <property type="project" value="InterPro"/>
</dbReference>
<gene>
    <name evidence="1" type="ORF">P4O66_001085</name>
</gene>
<evidence type="ECO:0000313" key="2">
    <source>
        <dbReference type="Proteomes" id="UP001239994"/>
    </source>
</evidence>
<protein>
    <submittedName>
        <fullName evidence="1">Uncharacterized protein</fullName>
    </submittedName>
</protein>
<accession>A0AAD9DVL0</accession>
<name>A0AAD9DVL0_9TELE</name>
<dbReference type="EMBL" id="JAROKS010000015">
    <property type="protein sequence ID" value="KAK1795586.1"/>
    <property type="molecule type" value="Genomic_DNA"/>
</dbReference>
<organism evidence="1 2">
    <name type="scientific">Electrophorus voltai</name>
    <dbReference type="NCBI Taxonomy" id="2609070"/>
    <lineage>
        <taxon>Eukaryota</taxon>
        <taxon>Metazoa</taxon>
        <taxon>Chordata</taxon>
        <taxon>Craniata</taxon>
        <taxon>Vertebrata</taxon>
        <taxon>Euteleostomi</taxon>
        <taxon>Actinopterygii</taxon>
        <taxon>Neopterygii</taxon>
        <taxon>Teleostei</taxon>
        <taxon>Ostariophysi</taxon>
        <taxon>Gymnotiformes</taxon>
        <taxon>Gymnotoidei</taxon>
        <taxon>Gymnotidae</taxon>
        <taxon>Electrophorus</taxon>
    </lineage>
</organism>
<dbReference type="AlphaFoldDB" id="A0AAD9DVL0"/>
<dbReference type="InterPro" id="IPR036397">
    <property type="entry name" value="RNaseH_sf"/>
</dbReference>
<proteinExistence type="predicted"/>
<dbReference type="Proteomes" id="UP001239994">
    <property type="component" value="Unassembled WGS sequence"/>
</dbReference>